<dbReference type="InterPro" id="IPR006456">
    <property type="entry name" value="ZF_HD_homeobox_Cys/His_dimer"/>
</dbReference>
<proteinExistence type="predicted"/>
<sequence>MANSDSKSKPLNEESRIIAEYRECWRNHAILTGGHAVDGCGEFTPNGDQGTKEAFICEACGCHRNFHRKQVIMRNGTILLDTHHSPPPPYGLYGAPYTSVSDEESLYNGSSSEKKMKARKRPKRGTSMRNKK</sequence>
<dbReference type="GO" id="GO:0008270">
    <property type="term" value="F:zinc ion binding"/>
    <property type="evidence" value="ECO:0007669"/>
    <property type="project" value="UniProtKB-KW"/>
</dbReference>
<evidence type="ECO:0000256" key="3">
    <source>
        <dbReference type="ARBA" id="ARBA00022833"/>
    </source>
</evidence>
<dbReference type="PANTHER" id="PTHR31948">
    <property type="entry name" value="ZINC-FINGER HOMEODOMAIN PROTEIN 2"/>
    <property type="match status" value="1"/>
</dbReference>
<dbReference type="NCBIfam" id="TIGR01566">
    <property type="entry name" value="ZF_HD_prot_N"/>
    <property type="match status" value="1"/>
</dbReference>
<name>A0A8T2WI00_POPDE</name>
<evidence type="ECO:0000313" key="7">
    <source>
        <dbReference type="Proteomes" id="UP000807159"/>
    </source>
</evidence>
<evidence type="ECO:0000259" key="5">
    <source>
        <dbReference type="PROSITE" id="PS51523"/>
    </source>
</evidence>
<keyword evidence="1" id="KW-0479">Metal-binding</keyword>
<dbReference type="GO" id="GO:0050793">
    <property type="term" value="P:regulation of developmental process"/>
    <property type="evidence" value="ECO:0007669"/>
    <property type="project" value="TreeGrafter"/>
</dbReference>
<keyword evidence="2" id="KW-0863">Zinc-finger</keyword>
<dbReference type="AlphaFoldDB" id="A0A8T2WI00"/>
<reference evidence="6" key="1">
    <citation type="journal article" date="2021" name="J. Hered.">
        <title>Genome Assembly of Salicaceae Populus deltoides (Eastern Cottonwood) I-69 Based on Nanopore Sequencing and Hi-C Technologies.</title>
        <authorList>
            <person name="Bai S."/>
            <person name="Wu H."/>
            <person name="Zhang J."/>
            <person name="Pan Z."/>
            <person name="Zhao W."/>
            <person name="Li Z."/>
            <person name="Tong C."/>
        </authorList>
    </citation>
    <scope>NUCLEOTIDE SEQUENCE</scope>
    <source>
        <tissue evidence="6">Leaf</tissue>
    </source>
</reference>
<comment type="caution">
    <text evidence="6">The sequence shown here is derived from an EMBL/GenBank/DDBJ whole genome shotgun (WGS) entry which is preliminary data.</text>
</comment>
<keyword evidence="7" id="KW-1185">Reference proteome</keyword>
<dbReference type="PROSITE" id="PS51523">
    <property type="entry name" value="ZF_HD_DIMER"/>
    <property type="match status" value="1"/>
</dbReference>
<protein>
    <recommendedName>
        <fullName evidence="5">ZF-HD dimerization-type domain-containing protein</fullName>
    </recommendedName>
</protein>
<feature type="compositionally biased region" description="Basic residues" evidence="4">
    <location>
        <begin position="116"/>
        <end position="132"/>
    </location>
</feature>
<feature type="domain" description="ZF-HD dimerization-type" evidence="5">
    <location>
        <begin position="21"/>
        <end position="70"/>
    </location>
</feature>
<evidence type="ECO:0000256" key="1">
    <source>
        <dbReference type="ARBA" id="ARBA00022723"/>
    </source>
</evidence>
<dbReference type="PANTHER" id="PTHR31948:SF156">
    <property type="entry name" value="ZF-HD DIMERIZATION-TYPE DOMAIN-CONTAINING PROTEIN"/>
    <property type="match status" value="1"/>
</dbReference>
<dbReference type="GO" id="GO:0000976">
    <property type="term" value="F:transcription cis-regulatory region binding"/>
    <property type="evidence" value="ECO:0007669"/>
    <property type="project" value="TreeGrafter"/>
</dbReference>
<feature type="region of interest" description="Disordered" evidence="4">
    <location>
        <begin position="101"/>
        <end position="132"/>
    </location>
</feature>
<dbReference type="GO" id="GO:0003700">
    <property type="term" value="F:DNA-binding transcription factor activity"/>
    <property type="evidence" value="ECO:0007669"/>
    <property type="project" value="TreeGrafter"/>
</dbReference>
<dbReference type="GO" id="GO:0005634">
    <property type="term" value="C:nucleus"/>
    <property type="evidence" value="ECO:0007669"/>
    <property type="project" value="TreeGrafter"/>
</dbReference>
<accession>A0A8T2WI00</accession>
<dbReference type="Pfam" id="PF04770">
    <property type="entry name" value="ZF-HD_dimer"/>
    <property type="match status" value="1"/>
</dbReference>
<dbReference type="Proteomes" id="UP000807159">
    <property type="component" value="Chromosome 19"/>
</dbReference>
<evidence type="ECO:0000256" key="4">
    <source>
        <dbReference type="SAM" id="MobiDB-lite"/>
    </source>
</evidence>
<organism evidence="6 7">
    <name type="scientific">Populus deltoides</name>
    <name type="common">Eastern poplar</name>
    <name type="synonym">Eastern cottonwood</name>
    <dbReference type="NCBI Taxonomy" id="3696"/>
    <lineage>
        <taxon>Eukaryota</taxon>
        <taxon>Viridiplantae</taxon>
        <taxon>Streptophyta</taxon>
        <taxon>Embryophyta</taxon>
        <taxon>Tracheophyta</taxon>
        <taxon>Spermatophyta</taxon>
        <taxon>Magnoliopsida</taxon>
        <taxon>eudicotyledons</taxon>
        <taxon>Gunneridae</taxon>
        <taxon>Pentapetalae</taxon>
        <taxon>rosids</taxon>
        <taxon>fabids</taxon>
        <taxon>Malpighiales</taxon>
        <taxon>Salicaceae</taxon>
        <taxon>Saliceae</taxon>
        <taxon>Populus</taxon>
    </lineage>
</organism>
<keyword evidence="3" id="KW-0862">Zinc</keyword>
<evidence type="ECO:0000313" key="6">
    <source>
        <dbReference type="EMBL" id="KAH8480959.1"/>
    </source>
</evidence>
<evidence type="ECO:0000256" key="2">
    <source>
        <dbReference type="ARBA" id="ARBA00022771"/>
    </source>
</evidence>
<gene>
    <name evidence="6" type="ORF">H0E87_031016</name>
</gene>
<dbReference type="EMBL" id="JACEGQ020000019">
    <property type="protein sequence ID" value="KAH8480959.1"/>
    <property type="molecule type" value="Genomic_DNA"/>
</dbReference>